<evidence type="ECO:0000256" key="1">
    <source>
        <dbReference type="SAM" id="SignalP"/>
    </source>
</evidence>
<dbReference type="STRING" id="282301.A0A267FPZ4"/>
<dbReference type="PANTHER" id="PTHR42678">
    <property type="entry name" value="AMIDASE"/>
    <property type="match status" value="1"/>
</dbReference>
<name>A0A267FPZ4_9PLAT</name>
<feature type="domain" description="Amidase" evidence="2">
    <location>
        <begin position="55"/>
        <end position="505"/>
    </location>
</feature>
<proteinExistence type="predicted"/>
<dbReference type="Proteomes" id="UP000215902">
    <property type="component" value="Unassembled WGS sequence"/>
</dbReference>
<protein>
    <recommendedName>
        <fullName evidence="2">Amidase domain-containing protein</fullName>
    </recommendedName>
</protein>
<dbReference type="SUPFAM" id="SSF75304">
    <property type="entry name" value="Amidase signature (AS) enzymes"/>
    <property type="match status" value="1"/>
</dbReference>
<dbReference type="PANTHER" id="PTHR42678:SF34">
    <property type="entry name" value="OS04G0183300 PROTEIN"/>
    <property type="match status" value="1"/>
</dbReference>
<comment type="caution">
    <text evidence="3">The sequence shown here is derived from an EMBL/GenBank/DDBJ whole genome shotgun (WGS) entry which is preliminary data.</text>
</comment>
<evidence type="ECO:0000313" key="3">
    <source>
        <dbReference type="EMBL" id="PAA75109.1"/>
    </source>
</evidence>
<reference evidence="3 4" key="1">
    <citation type="submission" date="2017-06" db="EMBL/GenBank/DDBJ databases">
        <title>A platform for efficient transgenesis in Macrostomum lignano, a flatworm model organism for stem cell research.</title>
        <authorList>
            <person name="Berezikov E."/>
        </authorList>
    </citation>
    <scope>NUCLEOTIDE SEQUENCE [LARGE SCALE GENOMIC DNA]</scope>
    <source>
        <strain evidence="3">DV1</strain>
        <tissue evidence="3">Whole organism</tissue>
    </source>
</reference>
<sequence>MRTLMLPMLLLLAACWVLPASGSIDGRKAAAGLLANASISGILSGIRDGRFTCEDLISEQLRRIDAYNASLAAFISVDKEAAMAAAKAKDSQGGLSGALHCVPVAVKDNADVKGVPTTSGAPALRTMTAASDSAVVARIRAAGGIVIGKANMAEMSDSGTSSVSTLGGVCANPWDKRRSCLGSSGGSGAAVAAGLAVLGVGTDTEGSVIGPCTASGLVCIRPTQNAQFEAMREGVYPAFQRQDLVGLMARSRGDYLTAHDAVYGSNFSQTISGVTQLNKMTIRFLDNFYESFPISATESYSPDPEMVRLHNRAAERLAELGATIQRYRTNGTDLGAKLGVIFQATSTKPRCSNSCMKKSLNDYLRRYSATGPFRNASDLQRVFSGFPISYQEKLNFTISQPDDQVCGAAACDPYNIGRSNVTDIMRELLGDADVLAVPFTAKLPQLNSVQPGLADQISPALNPYTGWPSLALPVGFSASDGQDQPQGLPVSAVLLAETDNERLLLNVANAYLASYPDIRVPDLAPELEVKAAGKVGGVPALLLILAGVLVLCCRSL</sequence>
<dbReference type="EMBL" id="NIVC01000903">
    <property type="protein sequence ID" value="PAA75109.1"/>
    <property type="molecule type" value="Genomic_DNA"/>
</dbReference>
<gene>
    <name evidence="3" type="ORF">BOX15_Mlig023817g1</name>
</gene>
<dbReference type="OrthoDB" id="421993at2759"/>
<feature type="chain" id="PRO_5012605371" description="Amidase domain-containing protein" evidence="1">
    <location>
        <begin position="23"/>
        <end position="556"/>
    </location>
</feature>
<dbReference type="InterPro" id="IPR023631">
    <property type="entry name" value="Amidase_dom"/>
</dbReference>
<organism evidence="3 4">
    <name type="scientific">Macrostomum lignano</name>
    <dbReference type="NCBI Taxonomy" id="282301"/>
    <lineage>
        <taxon>Eukaryota</taxon>
        <taxon>Metazoa</taxon>
        <taxon>Spiralia</taxon>
        <taxon>Lophotrochozoa</taxon>
        <taxon>Platyhelminthes</taxon>
        <taxon>Rhabditophora</taxon>
        <taxon>Macrostomorpha</taxon>
        <taxon>Macrostomida</taxon>
        <taxon>Macrostomidae</taxon>
        <taxon>Macrostomum</taxon>
    </lineage>
</organism>
<keyword evidence="4" id="KW-1185">Reference proteome</keyword>
<dbReference type="Gene3D" id="3.90.1300.10">
    <property type="entry name" value="Amidase signature (AS) domain"/>
    <property type="match status" value="1"/>
</dbReference>
<evidence type="ECO:0000259" key="2">
    <source>
        <dbReference type="Pfam" id="PF01425"/>
    </source>
</evidence>
<evidence type="ECO:0000313" key="4">
    <source>
        <dbReference type="Proteomes" id="UP000215902"/>
    </source>
</evidence>
<keyword evidence="1" id="KW-0732">Signal</keyword>
<dbReference type="AlphaFoldDB" id="A0A267FPZ4"/>
<feature type="signal peptide" evidence="1">
    <location>
        <begin position="1"/>
        <end position="22"/>
    </location>
</feature>
<dbReference type="Pfam" id="PF01425">
    <property type="entry name" value="Amidase"/>
    <property type="match status" value="1"/>
</dbReference>
<dbReference type="PROSITE" id="PS51257">
    <property type="entry name" value="PROKAR_LIPOPROTEIN"/>
    <property type="match status" value="1"/>
</dbReference>
<accession>A0A267FPZ4</accession>
<dbReference type="InterPro" id="IPR036928">
    <property type="entry name" value="AS_sf"/>
</dbReference>